<proteinExistence type="predicted"/>
<feature type="domain" description="DUF8021" evidence="2">
    <location>
        <begin position="158"/>
        <end position="292"/>
    </location>
</feature>
<reference evidence="3 4" key="1">
    <citation type="submission" date="2023-07" db="EMBL/GenBank/DDBJ databases">
        <title>Sorghum-associated microbial communities from plants grown in Nebraska, USA.</title>
        <authorList>
            <person name="Schachtman D."/>
        </authorList>
    </citation>
    <scope>NUCLEOTIDE SEQUENCE [LARGE SCALE GENOMIC DNA]</scope>
    <source>
        <strain evidence="3 4">DS1027</strain>
    </source>
</reference>
<dbReference type="RefSeq" id="WP_022676226.1">
    <property type="nucleotide sequence ID" value="NZ_JAVDRD010000004.1"/>
</dbReference>
<gene>
    <name evidence="3" type="ORF">J2792_001784</name>
</gene>
<dbReference type="InterPro" id="IPR058334">
    <property type="entry name" value="DUF8021"/>
</dbReference>
<evidence type="ECO:0000313" key="3">
    <source>
        <dbReference type="EMBL" id="MDR6510912.1"/>
    </source>
</evidence>
<feature type="domain" description="DUF8021" evidence="2">
    <location>
        <begin position="32"/>
        <end position="129"/>
    </location>
</feature>
<dbReference type="EMBL" id="JAVDRD010000004">
    <property type="protein sequence ID" value="MDR6510912.1"/>
    <property type="molecule type" value="Genomic_DNA"/>
</dbReference>
<evidence type="ECO:0000259" key="2">
    <source>
        <dbReference type="Pfam" id="PF26061"/>
    </source>
</evidence>
<evidence type="ECO:0000313" key="4">
    <source>
        <dbReference type="Proteomes" id="UP001184150"/>
    </source>
</evidence>
<feature type="chain" id="PRO_5047021966" description="DUF8021 domain-containing protein" evidence="1">
    <location>
        <begin position="26"/>
        <end position="305"/>
    </location>
</feature>
<comment type="caution">
    <text evidence="3">The sequence shown here is derived from an EMBL/GenBank/DDBJ whole genome shotgun (WGS) entry which is preliminary data.</text>
</comment>
<name>A0ABU1MKV8_9SPHN</name>
<evidence type="ECO:0000256" key="1">
    <source>
        <dbReference type="SAM" id="SignalP"/>
    </source>
</evidence>
<accession>A0ABU1MKV8</accession>
<organism evidence="3 4">
    <name type="scientific">Novosphingobium capsulatum</name>
    <dbReference type="NCBI Taxonomy" id="13688"/>
    <lineage>
        <taxon>Bacteria</taxon>
        <taxon>Pseudomonadati</taxon>
        <taxon>Pseudomonadota</taxon>
        <taxon>Alphaproteobacteria</taxon>
        <taxon>Sphingomonadales</taxon>
        <taxon>Sphingomonadaceae</taxon>
        <taxon>Novosphingobium</taxon>
    </lineage>
</organism>
<sequence>MTKISIASLALAGAMALTTVAPLQAAPAASCDRACLIAMMESYIDAIPTHDRAGQPIAAGARETVNGRVSPAQSDYFWKLVDGITYRQILADPSTGQVAMLGVATEAGGRGAYWLRLAVKNRQITEIEQVIGDRPAGGVPGLAAPNPYFEQILPEQSRSTRAQLIAIADSYFEGLQRHDGAGVQSALGCRRYENGNQTSLNPLGNTWACNVMSDYTYMDKIKERRFPIVDVERGIVVGAMVIEVSKPKASAAITGAVPGGPQSVVPLFSRPHDTLIQEVFKIADGKIQEINVIRQDMPYQWGSGW</sequence>
<protein>
    <recommendedName>
        <fullName evidence="2">DUF8021 domain-containing protein</fullName>
    </recommendedName>
</protein>
<feature type="signal peptide" evidence="1">
    <location>
        <begin position="1"/>
        <end position="25"/>
    </location>
</feature>
<dbReference type="Pfam" id="PF26061">
    <property type="entry name" value="DUF8021"/>
    <property type="match status" value="2"/>
</dbReference>
<dbReference type="Proteomes" id="UP001184150">
    <property type="component" value="Unassembled WGS sequence"/>
</dbReference>
<keyword evidence="4" id="KW-1185">Reference proteome</keyword>
<keyword evidence="1" id="KW-0732">Signal</keyword>